<dbReference type="SUPFAM" id="SSF57667">
    <property type="entry name" value="beta-beta-alpha zinc fingers"/>
    <property type="match status" value="1"/>
</dbReference>
<dbReference type="SMART" id="SM00355">
    <property type="entry name" value="ZnF_C2H2"/>
    <property type="match status" value="2"/>
</dbReference>
<dbReference type="InterPro" id="IPR013087">
    <property type="entry name" value="Znf_C2H2_type"/>
</dbReference>
<keyword evidence="3" id="KW-1185">Reference proteome</keyword>
<accession>A0A163F3E5</accession>
<comment type="caution">
    <text evidence="2">The sequence shown here is derived from an EMBL/GenBank/DDBJ whole genome shotgun (WGS) entry which is preliminary data.</text>
</comment>
<dbReference type="PROSITE" id="PS50157">
    <property type="entry name" value="ZINC_FINGER_C2H2_2"/>
    <property type="match status" value="2"/>
</dbReference>
<protein>
    <submittedName>
        <fullName evidence="2">Uncharacterized protein</fullName>
    </submittedName>
</protein>
<proteinExistence type="predicted"/>
<dbReference type="InterPro" id="IPR036236">
    <property type="entry name" value="Znf_C2H2_sf"/>
</dbReference>
<dbReference type="AlphaFoldDB" id="A0A163F3E5"/>
<organism evidence="2 3">
    <name type="scientific">Didymella rabiei</name>
    <name type="common">Chickpea ascochyta blight fungus</name>
    <name type="synonym">Mycosphaerella rabiei</name>
    <dbReference type="NCBI Taxonomy" id="5454"/>
    <lineage>
        <taxon>Eukaryota</taxon>
        <taxon>Fungi</taxon>
        <taxon>Dikarya</taxon>
        <taxon>Ascomycota</taxon>
        <taxon>Pezizomycotina</taxon>
        <taxon>Dothideomycetes</taxon>
        <taxon>Pleosporomycetidae</taxon>
        <taxon>Pleosporales</taxon>
        <taxon>Pleosporineae</taxon>
        <taxon>Didymellaceae</taxon>
        <taxon>Ascochyta</taxon>
    </lineage>
</organism>
<evidence type="ECO:0000313" key="2">
    <source>
        <dbReference type="EMBL" id="KZM24119.1"/>
    </source>
</evidence>
<dbReference type="Proteomes" id="UP000076837">
    <property type="component" value="Unassembled WGS sequence"/>
</dbReference>
<feature type="region of interest" description="Disordered" evidence="1">
    <location>
        <begin position="150"/>
        <end position="176"/>
    </location>
</feature>
<name>A0A163F3E5_DIDRA</name>
<sequence length="251" mass="28341">MADTDYQPQNYPQPKTPNMDSTIPSSKRRKIVGQCPTCHQSFASRHELRAHMADPQTHAPASDSDAISFGELSSDYDSPDEASYPRKPHSTTQRDVDEPTLDTDGFEFSSSGSPPPNMEQDGFEFLNAGQDFFPDAAHFNAEQGSVHTMHDEHEQPSAEYTPFDQSTHSVPRKARQRTEKGALGVLYCGTCDKYFGNETVFKRHFMFGIKHGEEPRDMRDLYYRVWGQTWADEARGMENMGRVSDGDAMEL</sequence>
<dbReference type="Pfam" id="PF00096">
    <property type="entry name" value="zf-C2H2"/>
    <property type="match status" value="1"/>
</dbReference>
<reference evidence="2 3" key="1">
    <citation type="journal article" date="2016" name="Sci. Rep.">
        <title>Draft genome sequencing and secretome analysis of fungal phytopathogen Ascochyta rabiei provides insight into the necrotrophic effector repertoire.</title>
        <authorList>
            <person name="Verma S."/>
            <person name="Gazara R.K."/>
            <person name="Nizam S."/>
            <person name="Parween S."/>
            <person name="Chattopadhyay D."/>
            <person name="Verma P.K."/>
        </authorList>
    </citation>
    <scope>NUCLEOTIDE SEQUENCE [LARGE SCALE GENOMIC DNA]</scope>
    <source>
        <strain evidence="2 3">ArDII</strain>
    </source>
</reference>
<dbReference type="OrthoDB" id="3733992at2759"/>
<gene>
    <name evidence="2" type="ORF">ST47_g4733</name>
</gene>
<feature type="compositionally biased region" description="Polar residues" evidence="1">
    <location>
        <begin position="1"/>
        <end position="25"/>
    </location>
</feature>
<evidence type="ECO:0000313" key="3">
    <source>
        <dbReference type="Proteomes" id="UP000076837"/>
    </source>
</evidence>
<dbReference type="InterPro" id="IPR022755">
    <property type="entry name" value="Znf_C2H2_jaz"/>
</dbReference>
<dbReference type="Pfam" id="PF12171">
    <property type="entry name" value="zf-C2H2_jaz"/>
    <property type="match status" value="1"/>
</dbReference>
<dbReference type="EMBL" id="JYNV01000175">
    <property type="protein sequence ID" value="KZM24119.1"/>
    <property type="molecule type" value="Genomic_DNA"/>
</dbReference>
<feature type="region of interest" description="Disordered" evidence="1">
    <location>
        <begin position="1"/>
        <end position="123"/>
    </location>
</feature>
<evidence type="ECO:0000256" key="1">
    <source>
        <dbReference type="SAM" id="MobiDB-lite"/>
    </source>
</evidence>